<proteinExistence type="predicted"/>
<organism evidence="1">
    <name type="scientific">marine sediment metagenome</name>
    <dbReference type="NCBI Taxonomy" id="412755"/>
    <lineage>
        <taxon>unclassified sequences</taxon>
        <taxon>metagenomes</taxon>
        <taxon>ecological metagenomes</taxon>
    </lineage>
</organism>
<comment type="caution">
    <text evidence="1">The sequence shown here is derived from an EMBL/GenBank/DDBJ whole genome shotgun (WGS) entry which is preliminary data.</text>
</comment>
<sequence length="29" mass="3372">LGHRSSIVTKRYIGINQDEINRIEDEVCL</sequence>
<feature type="non-terminal residue" evidence="1">
    <location>
        <position position="1"/>
    </location>
</feature>
<name>X1UH22_9ZZZZ</name>
<evidence type="ECO:0000313" key="1">
    <source>
        <dbReference type="EMBL" id="GAI91639.1"/>
    </source>
</evidence>
<reference evidence="1" key="1">
    <citation type="journal article" date="2014" name="Front. Microbiol.">
        <title>High frequency of phylogenetically diverse reductive dehalogenase-homologous genes in deep subseafloor sedimentary metagenomes.</title>
        <authorList>
            <person name="Kawai M."/>
            <person name="Futagami T."/>
            <person name="Toyoda A."/>
            <person name="Takaki Y."/>
            <person name="Nishi S."/>
            <person name="Hori S."/>
            <person name="Arai W."/>
            <person name="Tsubouchi T."/>
            <person name="Morono Y."/>
            <person name="Uchiyama I."/>
            <person name="Ito T."/>
            <person name="Fujiyama A."/>
            <person name="Inagaki F."/>
            <person name="Takami H."/>
        </authorList>
    </citation>
    <scope>NUCLEOTIDE SEQUENCE</scope>
    <source>
        <strain evidence="1">Expedition CK06-06</strain>
    </source>
</reference>
<dbReference type="EMBL" id="BARW01020441">
    <property type="protein sequence ID" value="GAI91639.1"/>
    <property type="molecule type" value="Genomic_DNA"/>
</dbReference>
<dbReference type="AlphaFoldDB" id="X1UH22"/>
<protein>
    <submittedName>
        <fullName evidence="1">Uncharacterized protein</fullName>
    </submittedName>
</protein>
<gene>
    <name evidence="1" type="ORF">S12H4_34536</name>
</gene>
<accession>X1UH22</accession>